<evidence type="ECO:0000256" key="4">
    <source>
        <dbReference type="ARBA" id="ARBA00022759"/>
    </source>
</evidence>
<evidence type="ECO:0000256" key="2">
    <source>
        <dbReference type="ARBA" id="ARBA00022649"/>
    </source>
</evidence>
<name>A0A806KG50_9BACT</name>
<comment type="similarity">
    <text evidence="1">Belongs to the HicA mRNA interferase family.</text>
</comment>
<reference evidence="8" key="1">
    <citation type="submission" date="2012-03" db="EMBL/GenBank/DDBJ databases">
        <title>Functional metagenomics reveals considerable lignocellulase gene clusters in the gut microbiome of a wood-feeding higher termite.</title>
        <authorList>
            <person name="Liu N."/>
        </authorList>
    </citation>
    <scope>NUCLEOTIDE SEQUENCE</scope>
</reference>
<dbReference type="InterPro" id="IPR038570">
    <property type="entry name" value="HicA_sf"/>
</dbReference>
<keyword evidence="5" id="KW-0378">Hydrolase</keyword>
<keyword evidence="7" id="KW-0346">Stress response</keyword>
<protein>
    <recommendedName>
        <fullName evidence="9">YcfA family protein</fullName>
    </recommendedName>
</protein>
<dbReference type="InterPro" id="IPR012933">
    <property type="entry name" value="HicA_mRNA_interferase"/>
</dbReference>
<evidence type="ECO:0000256" key="6">
    <source>
        <dbReference type="ARBA" id="ARBA00022884"/>
    </source>
</evidence>
<keyword evidence="2" id="KW-1277">Toxin-antitoxin system</keyword>
<accession>A0A806KG50</accession>
<keyword evidence="4" id="KW-0255">Endonuclease</keyword>
<dbReference type="GO" id="GO:0003729">
    <property type="term" value="F:mRNA binding"/>
    <property type="evidence" value="ECO:0007669"/>
    <property type="project" value="InterPro"/>
</dbReference>
<dbReference type="EMBL" id="JQ844178">
    <property type="protein sequence ID" value="AGS51963.1"/>
    <property type="molecule type" value="Genomic_DNA"/>
</dbReference>
<dbReference type="Gene3D" id="3.30.920.30">
    <property type="entry name" value="Hypothetical protein"/>
    <property type="match status" value="1"/>
</dbReference>
<evidence type="ECO:0000313" key="8">
    <source>
        <dbReference type="EMBL" id="AGS51963.1"/>
    </source>
</evidence>
<organism evidence="8">
    <name type="scientific">uncultured bacterium contig00003</name>
    <dbReference type="NCBI Taxonomy" id="1181495"/>
    <lineage>
        <taxon>Bacteria</taxon>
        <taxon>environmental samples</taxon>
    </lineage>
</organism>
<evidence type="ECO:0000256" key="1">
    <source>
        <dbReference type="ARBA" id="ARBA00006620"/>
    </source>
</evidence>
<evidence type="ECO:0000256" key="7">
    <source>
        <dbReference type="ARBA" id="ARBA00023016"/>
    </source>
</evidence>
<dbReference type="SUPFAM" id="SSF54786">
    <property type="entry name" value="YcfA/nrd intein domain"/>
    <property type="match status" value="1"/>
</dbReference>
<sequence length="60" mass="7043">MKRNEFIKILAENGIVFFRSGSKHDIYRHNITGKKTTVPRHGEIDNKLVKEILKELRILP</sequence>
<proteinExistence type="inferred from homology"/>
<keyword evidence="3" id="KW-0540">Nuclease</keyword>
<keyword evidence="6" id="KW-0694">RNA-binding</keyword>
<evidence type="ECO:0000256" key="3">
    <source>
        <dbReference type="ARBA" id="ARBA00022722"/>
    </source>
</evidence>
<dbReference type="GO" id="GO:0004519">
    <property type="term" value="F:endonuclease activity"/>
    <property type="evidence" value="ECO:0007669"/>
    <property type="project" value="UniProtKB-KW"/>
</dbReference>
<dbReference type="GO" id="GO:0016787">
    <property type="term" value="F:hydrolase activity"/>
    <property type="evidence" value="ECO:0007669"/>
    <property type="project" value="UniProtKB-KW"/>
</dbReference>
<evidence type="ECO:0000256" key="5">
    <source>
        <dbReference type="ARBA" id="ARBA00022801"/>
    </source>
</evidence>
<evidence type="ECO:0008006" key="9">
    <source>
        <dbReference type="Google" id="ProtNLM"/>
    </source>
</evidence>
<dbReference type="AlphaFoldDB" id="A0A806KG50"/>
<dbReference type="Pfam" id="PF07927">
    <property type="entry name" value="HicA_toxin"/>
    <property type="match status" value="1"/>
</dbReference>